<dbReference type="HOGENOM" id="CLU_124527_0_0_1"/>
<dbReference type="KEGG" id="bsc:COCSADRAFT_342887"/>
<accession>M2T090</accession>
<dbReference type="Proteomes" id="UP000016934">
    <property type="component" value="Unassembled WGS sequence"/>
</dbReference>
<feature type="region of interest" description="Disordered" evidence="1">
    <location>
        <begin position="18"/>
        <end position="46"/>
    </location>
</feature>
<keyword evidence="2" id="KW-0732">Signal</keyword>
<feature type="signal peptide" evidence="2">
    <location>
        <begin position="1"/>
        <end position="18"/>
    </location>
</feature>
<evidence type="ECO:0000256" key="2">
    <source>
        <dbReference type="SAM" id="SignalP"/>
    </source>
</evidence>
<dbReference type="OMA" id="YYPEWAI"/>
<gene>
    <name evidence="3" type="ORF">COCSADRAFT_342887</name>
</gene>
<dbReference type="AlphaFoldDB" id="M2T090"/>
<reference evidence="4" key="2">
    <citation type="journal article" date="2013" name="PLoS Genet.">
        <title>Comparative genome structure, secondary metabolite, and effector coding capacity across Cochliobolus pathogens.</title>
        <authorList>
            <person name="Condon B.J."/>
            <person name="Leng Y."/>
            <person name="Wu D."/>
            <person name="Bushley K.E."/>
            <person name="Ohm R.A."/>
            <person name="Otillar R."/>
            <person name="Martin J."/>
            <person name="Schackwitz W."/>
            <person name="Grimwood J."/>
            <person name="MohdZainudin N."/>
            <person name="Xue C."/>
            <person name="Wang R."/>
            <person name="Manning V.A."/>
            <person name="Dhillon B."/>
            <person name="Tu Z.J."/>
            <person name="Steffenson B.J."/>
            <person name="Salamov A."/>
            <person name="Sun H."/>
            <person name="Lowry S."/>
            <person name="LaButti K."/>
            <person name="Han J."/>
            <person name="Copeland A."/>
            <person name="Lindquist E."/>
            <person name="Barry K."/>
            <person name="Schmutz J."/>
            <person name="Baker S.E."/>
            <person name="Ciuffetti L.M."/>
            <person name="Grigoriev I.V."/>
            <person name="Zhong S."/>
            <person name="Turgeon B.G."/>
        </authorList>
    </citation>
    <scope>NUCLEOTIDE SEQUENCE [LARGE SCALE GENOMIC DNA]</scope>
    <source>
        <strain evidence="4">ND90Pr / ATCC 201652</strain>
    </source>
</reference>
<dbReference type="OrthoDB" id="3695480at2759"/>
<name>M2T090_COCSN</name>
<evidence type="ECO:0000313" key="4">
    <source>
        <dbReference type="Proteomes" id="UP000016934"/>
    </source>
</evidence>
<protein>
    <submittedName>
        <fullName evidence="3">Uncharacterized protein</fullName>
    </submittedName>
</protein>
<proteinExistence type="predicted"/>
<keyword evidence="4" id="KW-1185">Reference proteome</keyword>
<dbReference type="RefSeq" id="XP_007701921.1">
    <property type="nucleotide sequence ID" value="XM_007703731.1"/>
</dbReference>
<dbReference type="GeneID" id="19137569"/>
<sequence>MKLLATLTLTLLPTLALAGEGLPPRPSGKYGKNVPPEPVDTPLKHPKDPALWWQGITDDDVYYPEWAISARADANAETTVVDANTNDDANANVTAIPDINLASHGKKKKKKEKKKKGMGLAGRWRYRNGHWINYDKGGKKERWGGAGRLIAQMKKREEENHCEGWIRGFVRRGMD</sequence>
<organism evidence="3 4">
    <name type="scientific">Cochliobolus sativus (strain ND90Pr / ATCC 201652)</name>
    <name type="common">Common root rot and spot blotch fungus</name>
    <name type="synonym">Bipolaris sorokiniana</name>
    <dbReference type="NCBI Taxonomy" id="665912"/>
    <lineage>
        <taxon>Eukaryota</taxon>
        <taxon>Fungi</taxon>
        <taxon>Dikarya</taxon>
        <taxon>Ascomycota</taxon>
        <taxon>Pezizomycotina</taxon>
        <taxon>Dothideomycetes</taxon>
        <taxon>Pleosporomycetidae</taxon>
        <taxon>Pleosporales</taxon>
        <taxon>Pleosporineae</taxon>
        <taxon>Pleosporaceae</taxon>
        <taxon>Bipolaris</taxon>
    </lineage>
</organism>
<dbReference type="EMBL" id="KB445646">
    <property type="protein sequence ID" value="EMD62586.1"/>
    <property type="molecule type" value="Genomic_DNA"/>
</dbReference>
<evidence type="ECO:0000256" key="1">
    <source>
        <dbReference type="SAM" id="MobiDB-lite"/>
    </source>
</evidence>
<reference evidence="3 4" key="1">
    <citation type="journal article" date="2012" name="PLoS Pathog.">
        <title>Diverse lifestyles and strategies of plant pathogenesis encoded in the genomes of eighteen Dothideomycetes fungi.</title>
        <authorList>
            <person name="Ohm R.A."/>
            <person name="Feau N."/>
            <person name="Henrissat B."/>
            <person name="Schoch C.L."/>
            <person name="Horwitz B.A."/>
            <person name="Barry K.W."/>
            <person name="Condon B.J."/>
            <person name="Copeland A.C."/>
            <person name="Dhillon B."/>
            <person name="Glaser F."/>
            <person name="Hesse C.N."/>
            <person name="Kosti I."/>
            <person name="LaButti K."/>
            <person name="Lindquist E.A."/>
            <person name="Lucas S."/>
            <person name="Salamov A.A."/>
            <person name="Bradshaw R.E."/>
            <person name="Ciuffetti L."/>
            <person name="Hamelin R.C."/>
            <person name="Kema G.H.J."/>
            <person name="Lawrence C."/>
            <person name="Scott J.A."/>
            <person name="Spatafora J.W."/>
            <person name="Turgeon B.G."/>
            <person name="de Wit P.J.G.M."/>
            <person name="Zhong S."/>
            <person name="Goodwin S.B."/>
            <person name="Grigoriev I.V."/>
        </authorList>
    </citation>
    <scope>NUCLEOTIDE SEQUENCE [LARGE SCALE GENOMIC DNA]</scope>
    <source>
        <strain evidence="4">ND90Pr / ATCC 201652</strain>
    </source>
</reference>
<evidence type="ECO:0000313" key="3">
    <source>
        <dbReference type="EMBL" id="EMD62586.1"/>
    </source>
</evidence>
<feature type="chain" id="PRO_5004026281" evidence="2">
    <location>
        <begin position="19"/>
        <end position="175"/>
    </location>
</feature>